<evidence type="ECO:0000313" key="4">
    <source>
        <dbReference type="Proteomes" id="UP000326565"/>
    </source>
</evidence>
<dbReference type="InterPro" id="IPR013096">
    <property type="entry name" value="Cupin_2"/>
</dbReference>
<dbReference type="InterPro" id="IPR011051">
    <property type="entry name" value="RmlC_Cupin_sf"/>
</dbReference>
<evidence type="ECO:0000259" key="2">
    <source>
        <dbReference type="Pfam" id="PF07883"/>
    </source>
</evidence>
<dbReference type="PANTHER" id="PTHR36156:SF2">
    <property type="entry name" value="CUPIN TYPE-2 DOMAIN-CONTAINING PROTEIN"/>
    <property type="match status" value="1"/>
</dbReference>
<sequence>MDARPPNENQLAPNLPGVTINVTDHDNNGEETFFPARPGDWQAYDNNGMAFSVLYTTSEFPVSMNNGQDVTRHDTLAASQRLGLMNPGGTVWRMVDFAPGFESTMHRTRSLDFGIVIEGTIELLLASGQKRVMHRGDVAVQRGTNHAWRNPDPVNWCRMAFVLQDARPVVVNGEPLSEDLGRSAGEVPPSVREPESSE</sequence>
<dbReference type="SUPFAM" id="SSF51182">
    <property type="entry name" value="RmlC-like cupins"/>
    <property type="match status" value="1"/>
</dbReference>
<evidence type="ECO:0000256" key="1">
    <source>
        <dbReference type="SAM" id="MobiDB-lite"/>
    </source>
</evidence>
<dbReference type="Gene3D" id="2.60.120.10">
    <property type="entry name" value="Jelly Rolls"/>
    <property type="match status" value="1"/>
</dbReference>
<dbReference type="Proteomes" id="UP000326565">
    <property type="component" value="Unassembled WGS sequence"/>
</dbReference>
<accession>A0A5N5WGF9</accession>
<dbReference type="InterPro" id="IPR047142">
    <property type="entry name" value="OryJ/VirC-like"/>
</dbReference>
<reference evidence="3 4" key="1">
    <citation type="submission" date="2019-04" db="EMBL/GenBank/DDBJ databases">
        <title>Friends and foes A comparative genomics study of 23 Aspergillus species from section Flavi.</title>
        <authorList>
            <consortium name="DOE Joint Genome Institute"/>
            <person name="Kjaerbolling I."/>
            <person name="Vesth T."/>
            <person name="Frisvad J.C."/>
            <person name="Nybo J.L."/>
            <person name="Theobald S."/>
            <person name="Kildgaard S."/>
            <person name="Isbrandt T."/>
            <person name="Kuo A."/>
            <person name="Sato A."/>
            <person name="Lyhne E.K."/>
            <person name="Kogle M.E."/>
            <person name="Wiebenga A."/>
            <person name="Kun R.S."/>
            <person name="Lubbers R.J."/>
            <person name="Makela M.R."/>
            <person name="Barry K."/>
            <person name="Chovatia M."/>
            <person name="Clum A."/>
            <person name="Daum C."/>
            <person name="Haridas S."/>
            <person name="He G."/>
            <person name="LaButti K."/>
            <person name="Lipzen A."/>
            <person name="Mondo S."/>
            <person name="Riley R."/>
            <person name="Salamov A."/>
            <person name="Simmons B.A."/>
            <person name="Magnuson J.K."/>
            <person name="Henrissat B."/>
            <person name="Mortensen U.H."/>
            <person name="Larsen T.O."/>
            <person name="Devries R.P."/>
            <person name="Grigoriev I.V."/>
            <person name="Machida M."/>
            <person name="Baker S.E."/>
            <person name="Andersen M.R."/>
        </authorList>
    </citation>
    <scope>NUCLEOTIDE SEQUENCE [LARGE SCALE GENOMIC DNA]</scope>
    <source>
        <strain evidence="3 4">CBS 151.66</strain>
    </source>
</reference>
<dbReference type="EMBL" id="ML732550">
    <property type="protein sequence ID" value="KAB8067159.1"/>
    <property type="molecule type" value="Genomic_DNA"/>
</dbReference>
<dbReference type="OrthoDB" id="5840532at2759"/>
<protein>
    <recommendedName>
        <fullName evidence="2">Cupin type-2 domain-containing protein</fullName>
    </recommendedName>
</protein>
<dbReference type="CDD" id="cd02231">
    <property type="entry name" value="cupin_BLL6423-like"/>
    <property type="match status" value="1"/>
</dbReference>
<organism evidence="3 4">
    <name type="scientific">Aspergillus leporis</name>
    <dbReference type="NCBI Taxonomy" id="41062"/>
    <lineage>
        <taxon>Eukaryota</taxon>
        <taxon>Fungi</taxon>
        <taxon>Dikarya</taxon>
        <taxon>Ascomycota</taxon>
        <taxon>Pezizomycotina</taxon>
        <taxon>Eurotiomycetes</taxon>
        <taxon>Eurotiomycetidae</taxon>
        <taxon>Eurotiales</taxon>
        <taxon>Aspergillaceae</taxon>
        <taxon>Aspergillus</taxon>
        <taxon>Aspergillus subgen. Circumdati</taxon>
    </lineage>
</organism>
<feature type="region of interest" description="Disordered" evidence="1">
    <location>
        <begin position="175"/>
        <end position="198"/>
    </location>
</feature>
<feature type="domain" description="Cupin type-2" evidence="2">
    <location>
        <begin position="94"/>
        <end position="154"/>
    </location>
</feature>
<evidence type="ECO:0000313" key="3">
    <source>
        <dbReference type="EMBL" id="KAB8067159.1"/>
    </source>
</evidence>
<dbReference type="Pfam" id="PF07883">
    <property type="entry name" value="Cupin_2"/>
    <property type="match status" value="1"/>
</dbReference>
<gene>
    <name evidence="3" type="ORF">BDV29DRAFT_196651</name>
</gene>
<dbReference type="AlphaFoldDB" id="A0A5N5WGF9"/>
<proteinExistence type="predicted"/>
<name>A0A5N5WGF9_9EURO</name>
<dbReference type="PANTHER" id="PTHR36156">
    <property type="entry name" value="SLR2101 PROTEIN"/>
    <property type="match status" value="1"/>
</dbReference>
<dbReference type="InterPro" id="IPR014710">
    <property type="entry name" value="RmlC-like_jellyroll"/>
</dbReference>
<keyword evidence="4" id="KW-1185">Reference proteome</keyword>